<evidence type="ECO:0000256" key="2">
    <source>
        <dbReference type="ARBA" id="ARBA00022801"/>
    </source>
</evidence>
<keyword evidence="14" id="KW-1185">Reference proteome</keyword>
<dbReference type="GO" id="GO:0005524">
    <property type="term" value="F:ATP binding"/>
    <property type="evidence" value="ECO:0007669"/>
    <property type="project" value="UniProtKB-UniRule"/>
</dbReference>
<evidence type="ECO:0000313" key="14">
    <source>
        <dbReference type="Proteomes" id="UP001230951"/>
    </source>
</evidence>
<dbReference type="GO" id="GO:0000725">
    <property type="term" value="P:recombinational repair"/>
    <property type="evidence" value="ECO:0007669"/>
    <property type="project" value="TreeGrafter"/>
</dbReference>
<evidence type="ECO:0000256" key="10">
    <source>
        <dbReference type="SAM" id="MobiDB-lite"/>
    </source>
</evidence>
<comment type="catalytic activity">
    <reaction evidence="8">
        <text>ATP + H2O = ADP + phosphate + H(+)</text>
        <dbReference type="Rhea" id="RHEA:13065"/>
        <dbReference type="ChEBI" id="CHEBI:15377"/>
        <dbReference type="ChEBI" id="CHEBI:15378"/>
        <dbReference type="ChEBI" id="CHEBI:30616"/>
        <dbReference type="ChEBI" id="CHEBI:43474"/>
        <dbReference type="ChEBI" id="CHEBI:456216"/>
        <dbReference type="EC" id="5.6.2.4"/>
    </reaction>
</comment>
<organism evidence="12 15">
    <name type="scientific">Arthrobacter bambusae</name>
    <dbReference type="NCBI Taxonomy" id="1338426"/>
    <lineage>
        <taxon>Bacteria</taxon>
        <taxon>Bacillati</taxon>
        <taxon>Actinomycetota</taxon>
        <taxon>Actinomycetes</taxon>
        <taxon>Micrococcales</taxon>
        <taxon>Micrococcaceae</taxon>
        <taxon>Arthrobacter</taxon>
    </lineage>
</organism>
<dbReference type="GO" id="GO:0043138">
    <property type="term" value="F:3'-5' DNA helicase activity"/>
    <property type="evidence" value="ECO:0007669"/>
    <property type="project" value="UniProtKB-EC"/>
</dbReference>
<dbReference type="SUPFAM" id="SSF52540">
    <property type="entry name" value="P-loop containing nucleoside triphosphate hydrolases"/>
    <property type="match status" value="1"/>
</dbReference>
<reference evidence="12 14" key="1">
    <citation type="submission" date="2023-07" db="EMBL/GenBank/DDBJ databases">
        <title>Sorghum-associated microbial communities from plants grown in Nebraska, USA.</title>
        <authorList>
            <person name="Schachtman D."/>
        </authorList>
    </citation>
    <scope>NUCLEOTIDE SEQUENCE</scope>
    <source>
        <strain evidence="12">DS1006</strain>
        <strain evidence="13 14">DS1016</strain>
    </source>
</reference>
<evidence type="ECO:0000256" key="6">
    <source>
        <dbReference type="ARBA" id="ARBA00034617"/>
    </source>
</evidence>
<evidence type="ECO:0000256" key="3">
    <source>
        <dbReference type="ARBA" id="ARBA00022806"/>
    </source>
</evidence>
<keyword evidence="3 9" id="KW-0347">Helicase</keyword>
<dbReference type="InterPro" id="IPR027417">
    <property type="entry name" value="P-loop_NTPase"/>
</dbReference>
<dbReference type="Pfam" id="PF13245">
    <property type="entry name" value="AAA_19"/>
    <property type="match status" value="1"/>
</dbReference>
<dbReference type="EMBL" id="JAUSTF010000002">
    <property type="protein sequence ID" value="MDQ0180162.1"/>
    <property type="molecule type" value="Genomic_DNA"/>
</dbReference>
<evidence type="ECO:0000256" key="4">
    <source>
        <dbReference type="ARBA" id="ARBA00022840"/>
    </source>
</evidence>
<dbReference type="Proteomes" id="UP001230951">
    <property type="component" value="Unassembled WGS sequence"/>
</dbReference>
<keyword evidence="2 9" id="KW-0378">Hydrolase</keyword>
<dbReference type="InterPro" id="IPR014016">
    <property type="entry name" value="UvrD-like_ATP-bd"/>
</dbReference>
<evidence type="ECO:0000313" key="12">
    <source>
        <dbReference type="EMBL" id="MDP9903185.1"/>
    </source>
</evidence>
<comment type="caution">
    <text evidence="12">The sequence shown here is derived from an EMBL/GenBank/DDBJ whole genome shotgun (WGS) entry which is preliminary data.</text>
</comment>
<dbReference type="GO" id="GO:0016787">
    <property type="term" value="F:hydrolase activity"/>
    <property type="evidence" value="ECO:0007669"/>
    <property type="project" value="UniProtKB-UniRule"/>
</dbReference>
<sequence>MPIMLDDISSISNKVIRAVTPHFFSTMLTGRGGTQGVINQNLKPGRYDLGQSAHTMPLKPLNDKSKSSSNGVTIRTIPMGPLTPYSQRDSIASGNAILNVPSSAERFHVTPGRANLDFDVYVDLTPQGTVLKEDGSGDKMIRHLDVLYRMEVFLLASGSSTERVRIADTVPRPLRLPDAAGKLVPQEFAFVGYSFAPLDDIEAMIDMISVQFSPTGQGVHVDVAGLATWMSDYDLYDRICRQAEIWSSAAIGEAVAEHVENLFAQSSVSDPELNRLAAQLRYLENYTVPLEAYRVIYDAIRRVAPAQVADVLAKQNMNLLMNGTMAALEDLKPQLAVPPFNPQAIAALPSKFSAQQREAITTAEPLSLTTAGAGTGKSTTILARIDYLTACGIDPKEITVLSFTNAAADNILAKNPKVGSMTISRMVLDIYKLNHPTHQVSTIDTMVNTLDIFYPNDDMVRAFRRRLIEVDKNQDGATTALNAFVEQHFDAVMTVLNSIEQTCLELQIIIAYQQIDQMAEPPHLAGKFLIVDEVQDNSIFEFVYLLRYVTKHKQNMFIVGDASQTLYEFRSANPKALNALEGSGVFKTYKLTTNYRSNQEILDFANVHLADIEANALSQIRLQANSLSQPTAKSFQEKVQLKYCTAQSQKSFKEDLPGYMLNVVKPYVDACLARGEKVAFLSYKKTDLQLMQASLEKFYPGQQIADITSKRRRPTTIFSQYVKLFWNDVKQVQPGDASLVIYKGITDNLDQIAGRSAATVRTFIQKIVSDWWIAQGPTVDSWVRLFNQGSLKREEFFDRLMRNILDYEIDQNGLKQMVLNQQNRQRKEQNNQGNANLIMSTIHGAKGLEFDNVVVLHQYDTVLPEDQKRMFYVAFTRAMKSELVLSFGKQKNAAIETDYQLIVNALERRERIDLLRKQGLNLDAMSAEEVEAALSTLMTEEAQDAAPTAAVAPINGTSSAPTNDAASAAVPVPA</sequence>
<dbReference type="GO" id="GO:0003677">
    <property type="term" value="F:DNA binding"/>
    <property type="evidence" value="ECO:0007669"/>
    <property type="project" value="InterPro"/>
</dbReference>
<evidence type="ECO:0000259" key="11">
    <source>
        <dbReference type="PROSITE" id="PS51198"/>
    </source>
</evidence>
<evidence type="ECO:0000256" key="8">
    <source>
        <dbReference type="ARBA" id="ARBA00048988"/>
    </source>
</evidence>
<protein>
    <recommendedName>
        <fullName evidence="7">DNA 3'-5' helicase</fullName>
        <ecNumber evidence="7">5.6.2.4</ecNumber>
    </recommendedName>
</protein>
<accession>A0AAW8D655</accession>
<feature type="binding site" evidence="9">
    <location>
        <begin position="371"/>
        <end position="378"/>
    </location>
    <ligand>
        <name>ATP</name>
        <dbReference type="ChEBI" id="CHEBI:30616"/>
    </ligand>
</feature>
<name>A0AAW8D655_9MICC</name>
<evidence type="ECO:0000256" key="7">
    <source>
        <dbReference type="ARBA" id="ARBA00034808"/>
    </source>
</evidence>
<dbReference type="PANTHER" id="PTHR11070">
    <property type="entry name" value="UVRD / RECB / PCRA DNA HELICASE FAMILY MEMBER"/>
    <property type="match status" value="1"/>
</dbReference>
<keyword evidence="4 9" id="KW-0067">ATP-binding</keyword>
<keyword evidence="5" id="KW-0413">Isomerase</keyword>
<gene>
    <name evidence="12" type="ORF">J2S90_000125</name>
    <name evidence="13" type="ORF">J2S93_001578</name>
</gene>
<feature type="domain" description="UvrD-like helicase ATP-binding" evidence="11">
    <location>
        <begin position="350"/>
        <end position="598"/>
    </location>
</feature>
<dbReference type="EC" id="5.6.2.4" evidence="7"/>
<dbReference type="PROSITE" id="PS51198">
    <property type="entry name" value="UVRD_HELICASE_ATP_BIND"/>
    <property type="match status" value="1"/>
</dbReference>
<evidence type="ECO:0000256" key="5">
    <source>
        <dbReference type="ARBA" id="ARBA00023235"/>
    </source>
</evidence>
<feature type="compositionally biased region" description="Polar residues" evidence="10">
    <location>
        <begin position="955"/>
        <end position="965"/>
    </location>
</feature>
<dbReference type="EMBL" id="JAUSRG010000001">
    <property type="protein sequence ID" value="MDP9903185.1"/>
    <property type="molecule type" value="Genomic_DNA"/>
</dbReference>
<evidence type="ECO:0000313" key="13">
    <source>
        <dbReference type="EMBL" id="MDQ0180162.1"/>
    </source>
</evidence>
<evidence type="ECO:0000313" key="15">
    <source>
        <dbReference type="Proteomes" id="UP001242995"/>
    </source>
</evidence>
<comment type="catalytic activity">
    <reaction evidence="6">
        <text>Couples ATP hydrolysis with the unwinding of duplex DNA by translocating in the 3'-5' direction.</text>
        <dbReference type="EC" id="5.6.2.4"/>
    </reaction>
</comment>
<dbReference type="InterPro" id="IPR014017">
    <property type="entry name" value="DNA_helicase_UvrD-like_C"/>
</dbReference>
<dbReference type="Pfam" id="PF13361">
    <property type="entry name" value="UvrD_C"/>
    <property type="match status" value="1"/>
</dbReference>
<dbReference type="InterPro" id="IPR000212">
    <property type="entry name" value="DNA_helicase_UvrD/REP"/>
</dbReference>
<keyword evidence="1 9" id="KW-0547">Nucleotide-binding</keyword>
<dbReference type="AlphaFoldDB" id="A0AAW8D655"/>
<dbReference type="Proteomes" id="UP001242995">
    <property type="component" value="Unassembled WGS sequence"/>
</dbReference>
<dbReference type="RefSeq" id="WP_306958806.1">
    <property type="nucleotide sequence ID" value="NZ_JAUSRG010000001.1"/>
</dbReference>
<dbReference type="PANTHER" id="PTHR11070:SF2">
    <property type="entry name" value="ATP-DEPENDENT DNA HELICASE SRS2"/>
    <property type="match status" value="1"/>
</dbReference>
<proteinExistence type="predicted"/>
<evidence type="ECO:0000256" key="9">
    <source>
        <dbReference type="PROSITE-ProRule" id="PRU00560"/>
    </source>
</evidence>
<evidence type="ECO:0000256" key="1">
    <source>
        <dbReference type="ARBA" id="ARBA00022741"/>
    </source>
</evidence>
<dbReference type="Gene3D" id="3.40.50.300">
    <property type="entry name" value="P-loop containing nucleotide triphosphate hydrolases"/>
    <property type="match status" value="2"/>
</dbReference>
<feature type="region of interest" description="Disordered" evidence="10">
    <location>
        <begin position="948"/>
        <end position="974"/>
    </location>
</feature>